<evidence type="ECO:0000259" key="11">
    <source>
        <dbReference type="Pfam" id="PF00999"/>
    </source>
</evidence>
<comment type="similarity">
    <text evidence="9">Belongs to the monovalent cation:proton antiporter 2 (CPA2) transporter (TC 2.A.37) family. CHX (TC 2.A.37.4) subfamily.</text>
</comment>
<evidence type="ECO:0008006" key="15">
    <source>
        <dbReference type="Google" id="ProtNLM"/>
    </source>
</evidence>
<evidence type="ECO:0000313" key="14">
    <source>
        <dbReference type="Proteomes" id="UP000827721"/>
    </source>
</evidence>
<feature type="transmembrane region" description="Helical" evidence="10">
    <location>
        <begin position="47"/>
        <end position="69"/>
    </location>
</feature>
<dbReference type="InterPro" id="IPR038770">
    <property type="entry name" value="Na+/solute_symporter_sf"/>
</dbReference>
<keyword evidence="6 10" id="KW-1133">Transmembrane helix</keyword>
<proteinExistence type="inferred from homology"/>
<keyword evidence="5" id="KW-0630">Potassium</keyword>
<dbReference type="InterPro" id="IPR050794">
    <property type="entry name" value="CPA2_transporter"/>
</dbReference>
<feature type="transmembrane region" description="Helical" evidence="10">
    <location>
        <begin position="242"/>
        <end position="266"/>
    </location>
</feature>
<feature type="domain" description="Cation/H+ exchanger transmembrane" evidence="11">
    <location>
        <begin position="62"/>
        <end position="439"/>
    </location>
</feature>
<dbReference type="EMBL" id="JAFEMO010000014">
    <property type="protein sequence ID" value="KAH7548303.1"/>
    <property type="molecule type" value="Genomic_DNA"/>
</dbReference>
<comment type="subcellular location">
    <subcellularLocation>
        <location evidence="1">Membrane</location>
        <topology evidence="1">Multi-pass membrane protein</topology>
    </subcellularLocation>
</comment>
<accession>A0ABQ8H4T4</accession>
<feature type="transmembrane region" description="Helical" evidence="10">
    <location>
        <begin position="108"/>
        <end position="125"/>
    </location>
</feature>
<evidence type="ECO:0000256" key="1">
    <source>
        <dbReference type="ARBA" id="ARBA00004141"/>
    </source>
</evidence>
<comment type="caution">
    <text evidence="13">The sequence shown here is derived from an EMBL/GenBank/DDBJ whole genome shotgun (WGS) entry which is preliminary data.</text>
</comment>
<dbReference type="Pfam" id="PF00999">
    <property type="entry name" value="Na_H_Exchanger"/>
    <property type="match status" value="1"/>
</dbReference>
<dbReference type="InterPro" id="IPR006153">
    <property type="entry name" value="Cation/H_exchanger_TM"/>
</dbReference>
<evidence type="ECO:0000256" key="9">
    <source>
        <dbReference type="ARBA" id="ARBA00038341"/>
    </source>
</evidence>
<dbReference type="Gene3D" id="1.20.1530.20">
    <property type="match status" value="1"/>
</dbReference>
<keyword evidence="2" id="KW-0813">Transport</keyword>
<evidence type="ECO:0000256" key="4">
    <source>
        <dbReference type="ARBA" id="ARBA00022692"/>
    </source>
</evidence>
<feature type="transmembrane region" description="Helical" evidence="10">
    <location>
        <begin position="145"/>
        <end position="164"/>
    </location>
</feature>
<dbReference type="Proteomes" id="UP000827721">
    <property type="component" value="Unassembled WGS sequence"/>
</dbReference>
<evidence type="ECO:0000313" key="13">
    <source>
        <dbReference type="EMBL" id="KAH7548303.1"/>
    </source>
</evidence>
<evidence type="ECO:0000256" key="10">
    <source>
        <dbReference type="SAM" id="Phobius"/>
    </source>
</evidence>
<keyword evidence="7" id="KW-0406">Ion transport</keyword>
<evidence type="ECO:0000256" key="7">
    <source>
        <dbReference type="ARBA" id="ARBA00023065"/>
    </source>
</evidence>
<keyword evidence="14" id="KW-1185">Reference proteome</keyword>
<feature type="transmembrane region" description="Helical" evidence="10">
    <location>
        <begin position="209"/>
        <end position="230"/>
    </location>
</feature>
<dbReference type="PANTHER" id="PTHR32468:SF108">
    <property type="entry name" value="CATION_H(+) ANTIPORTER 15-LIKE"/>
    <property type="match status" value="1"/>
</dbReference>
<sequence length="819" mass="91538">MSILNGEDNQQYFSNRTNLDYRVCELSRIALFNSKGVWSEDNHSGTAFPLFMVQLILTFFFSRSIYFVLTPLKQPKIVCDVLSGIILGPSVMAQNKEMKNLIFQPENMLLNNTMSAIGGIYFIFINSVKMDKYRLLLTAKKAWNVGLTCYIIPLAISLIVFYQLQTYIPGVDTGNFPACLFALSARSFLPVISHALGELNLLTSDLGQLAIGCATVHEIFGWGLTFLAMLLQRGGEQRIGIITVLCMLAVITFTIFFLRPLILWIIRNTPEGKPVDGTYVKAVLLAPLIIGVVSDVLGSTYYTGAMIMGLIIPAGPPLGSALVDKCELMLSEFLLPLLFIRIGQLTNVHSVTDWKAFGAFQFSLASGYVGKVAGCLLYLLCFKTGIRTALLLGIVLNTKGVLEFTISSRWRMFKYLDEPSYTAFVLSNVLVTAIVAPLVQMFYKPGTRLDMSCLTEIHSRTLQATPLGSELRVLCCIHCEDNVPGIITLLRASSPTENSPTCNYAVHVTELIGRATPVLDAYERKNWKLMPNSTERIMRALLKYSKASSLSVLLQPFRMIAPYKQMHEMVCKLAHDKYIPLIILPFPESLEVYGITTSLRSFITSVQDNSPCTVGILVDRFPRRFSNSTKWSFKVGLFFLGGPDDREALALALRMSENPGVSIMLYRILLTEDSEEDYRENHLDECLVNEFIAKSIDNPSVVLKEFKINKSLQILDAVRSMENKYKLVLVGKRRWSHLHLEREMHPWVEYKELGVIGDMLASSDFGGGVMSVLVMHSIAVVNSSSSKSFSVDINGFSFSSSHRDRDRNNVQGHDQVSEN</sequence>
<evidence type="ECO:0000256" key="3">
    <source>
        <dbReference type="ARBA" id="ARBA00022538"/>
    </source>
</evidence>
<dbReference type="PANTHER" id="PTHR32468">
    <property type="entry name" value="CATION/H + ANTIPORTER"/>
    <property type="match status" value="1"/>
</dbReference>
<evidence type="ECO:0000256" key="8">
    <source>
        <dbReference type="ARBA" id="ARBA00023136"/>
    </source>
</evidence>
<dbReference type="Pfam" id="PF23259">
    <property type="entry name" value="CHX17_C"/>
    <property type="match status" value="1"/>
</dbReference>
<keyword evidence="8 10" id="KW-0472">Membrane</keyword>
<evidence type="ECO:0000256" key="6">
    <source>
        <dbReference type="ARBA" id="ARBA00022989"/>
    </source>
</evidence>
<evidence type="ECO:0000256" key="2">
    <source>
        <dbReference type="ARBA" id="ARBA00022448"/>
    </source>
</evidence>
<dbReference type="InterPro" id="IPR057290">
    <property type="entry name" value="CHX17_C"/>
</dbReference>
<gene>
    <name evidence="13" type="ORF">JRO89_XS14G0099000</name>
</gene>
<keyword evidence="3" id="KW-0633">Potassium transport</keyword>
<feature type="domain" description="Cation/H(+) antiporter C-terminal" evidence="12">
    <location>
        <begin position="633"/>
        <end position="776"/>
    </location>
</feature>
<name>A0ABQ8H4T4_9ROSI</name>
<protein>
    <recommendedName>
        <fullName evidence="15">Cation/H+ exchanger domain-containing protein</fullName>
    </recommendedName>
</protein>
<evidence type="ECO:0000259" key="12">
    <source>
        <dbReference type="Pfam" id="PF23259"/>
    </source>
</evidence>
<reference evidence="13 14" key="1">
    <citation type="submission" date="2021-02" db="EMBL/GenBank/DDBJ databases">
        <title>Plant Genome Project.</title>
        <authorList>
            <person name="Zhang R.-G."/>
        </authorList>
    </citation>
    <scope>NUCLEOTIDE SEQUENCE [LARGE SCALE GENOMIC DNA]</scope>
    <source>
        <tissue evidence="13">Leaves</tissue>
    </source>
</reference>
<keyword evidence="4 10" id="KW-0812">Transmembrane</keyword>
<feature type="transmembrane region" description="Helical" evidence="10">
    <location>
        <begin position="421"/>
        <end position="443"/>
    </location>
</feature>
<organism evidence="13 14">
    <name type="scientific">Xanthoceras sorbifolium</name>
    <dbReference type="NCBI Taxonomy" id="99658"/>
    <lineage>
        <taxon>Eukaryota</taxon>
        <taxon>Viridiplantae</taxon>
        <taxon>Streptophyta</taxon>
        <taxon>Embryophyta</taxon>
        <taxon>Tracheophyta</taxon>
        <taxon>Spermatophyta</taxon>
        <taxon>Magnoliopsida</taxon>
        <taxon>eudicotyledons</taxon>
        <taxon>Gunneridae</taxon>
        <taxon>Pentapetalae</taxon>
        <taxon>rosids</taxon>
        <taxon>malvids</taxon>
        <taxon>Sapindales</taxon>
        <taxon>Sapindaceae</taxon>
        <taxon>Xanthoceroideae</taxon>
        <taxon>Xanthoceras</taxon>
    </lineage>
</organism>
<evidence type="ECO:0000256" key="5">
    <source>
        <dbReference type="ARBA" id="ARBA00022958"/>
    </source>
</evidence>